<dbReference type="Proteomes" id="UP000232323">
    <property type="component" value="Unassembled WGS sequence"/>
</dbReference>
<evidence type="ECO:0000313" key="2">
    <source>
        <dbReference type="Proteomes" id="UP000232323"/>
    </source>
</evidence>
<gene>
    <name evidence="1" type="ORF">CEUSTIGMA_g10352.t1</name>
</gene>
<organism evidence="1 2">
    <name type="scientific">Chlamydomonas eustigma</name>
    <dbReference type="NCBI Taxonomy" id="1157962"/>
    <lineage>
        <taxon>Eukaryota</taxon>
        <taxon>Viridiplantae</taxon>
        <taxon>Chlorophyta</taxon>
        <taxon>core chlorophytes</taxon>
        <taxon>Chlorophyceae</taxon>
        <taxon>CS clade</taxon>
        <taxon>Chlamydomonadales</taxon>
        <taxon>Chlamydomonadaceae</taxon>
        <taxon>Chlamydomonas</taxon>
    </lineage>
</organism>
<keyword evidence="2" id="KW-1185">Reference proteome</keyword>
<protein>
    <submittedName>
        <fullName evidence="1">Uncharacterized protein</fullName>
    </submittedName>
</protein>
<sequence length="153" mass="16271">MHVSLDCFESPQTSQRFFVNSMSFLSVKYFLRYLLICYSFFGLATSTSFPPPSPSPIPPSPSPPSGLTCFVTSFNQVTGKCQNLTAGANSAIIYPVQASGYLQCPLTAVISMFSVIAAGSDVTYTVTGTLALPDGLPCTNAAVADSILEILLY</sequence>
<name>A0A250XIL5_9CHLO</name>
<dbReference type="AlphaFoldDB" id="A0A250XIL5"/>
<comment type="caution">
    <text evidence="1">The sequence shown here is derived from an EMBL/GenBank/DDBJ whole genome shotgun (WGS) entry which is preliminary data.</text>
</comment>
<accession>A0A250XIL5</accession>
<evidence type="ECO:0000313" key="1">
    <source>
        <dbReference type="EMBL" id="GAX82925.1"/>
    </source>
</evidence>
<dbReference type="EMBL" id="BEGY01000088">
    <property type="protein sequence ID" value="GAX82925.1"/>
    <property type="molecule type" value="Genomic_DNA"/>
</dbReference>
<proteinExistence type="predicted"/>
<reference evidence="1 2" key="1">
    <citation type="submission" date="2017-08" db="EMBL/GenBank/DDBJ databases">
        <title>Acidophilic green algal genome provides insights into adaptation to an acidic environment.</title>
        <authorList>
            <person name="Hirooka S."/>
            <person name="Hirose Y."/>
            <person name="Kanesaki Y."/>
            <person name="Higuchi S."/>
            <person name="Fujiwara T."/>
            <person name="Onuma R."/>
            <person name="Era A."/>
            <person name="Ohbayashi R."/>
            <person name="Uzuka A."/>
            <person name="Nozaki H."/>
            <person name="Yoshikawa H."/>
            <person name="Miyagishima S.Y."/>
        </authorList>
    </citation>
    <scope>NUCLEOTIDE SEQUENCE [LARGE SCALE GENOMIC DNA]</scope>
    <source>
        <strain evidence="1 2">NIES-2499</strain>
    </source>
</reference>